<organism evidence="1 2">
    <name type="scientific">Alteromonas ponticola</name>
    <dbReference type="NCBI Taxonomy" id="2720613"/>
    <lineage>
        <taxon>Bacteria</taxon>
        <taxon>Pseudomonadati</taxon>
        <taxon>Pseudomonadota</taxon>
        <taxon>Gammaproteobacteria</taxon>
        <taxon>Alteromonadales</taxon>
        <taxon>Alteromonadaceae</taxon>
        <taxon>Alteromonas/Salinimonas group</taxon>
        <taxon>Alteromonas</taxon>
    </lineage>
</organism>
<dbReference type="EMBL" id="JAATNW010000007">
    <property type="protein sequence ID" value="NMH61206.1"/>
    <property type="molecule type" value="Genomic_DNA"/>
</dbReference>
<dbReference type="SUPFAM" id="SSF56935">
    <property type="entry name" value="Porins"/>
    <property type="match status" value="1"/>
</dbReference>
<comment type="caution">
    <text evidence="1">The sequence shown here is derived from an EMBL/GenBank/DDBJ whole genome shotgun (WGS) entry which is preliminary data.</text>
</comment>
<proteinExistence type="predicted"/>
<dbReference type="InterPro" id="IPR023614">
    <property type="entry name" value="Porin_dom_sf"/>
</dbReference>
<gene>
    <name evidence="1" type="ORF">HCJ96_14335</name>
</gene>
<dbReference type="Gene3D" id="2.40.160.10">
    <property type="entry name" value="Porin"/>
    <property type="match status" value="1"/>
</dbReference>
<dbReference type="Proteomes" id="UP000709336">
    <property type="component" value="Unassembled WGS sequence"/>
</dbReference>
<name>A0ABX1R6T6_9ALTE</name>
<evidence type="ECO:0000313" key="2">
    <source>
        <dbReference type="Proteomes" id="UP000709336"/>
    </source>
</evidence>
<keyword evidence="2" id="KW-1185">Reference proteome</keyword>
<sequence length="323" mass="35761">MFALQLSGDVNDKLTATGQLVARGSDDYDVDFEWAYMTYAVTDNTSVTAGRLRLPLFRYSASLDVGYSYHWVAPPESVYGVVFNNIDGVRVDYSNYAGDLEYNFQLAYGTLDADFVLGGQQGNVEGNNAINLTAETTYGNWKLRGVIGRANVTFDIPTVKPTIQALSGIDPAFADLLDANDDTGTFVGVGLEYDNFNWFISGEYTEVAIDDSYYQDDINYYVTAGIRVGKFTPFVTAEWNDAEDDLKFLDQVGQYPEQVRATVGQIVGGLQQQLVAKSNAYSLGVRYDWDTNVALKADVTKYSDDINEANDASLVRFAVNYIF</sequence>
<protein>
    <submittedName>
        <fullName evidence="1">Topoisomerase IV</fullName>
    </submittedName>
</protein>
<evidence type="ECO:0000313" key="1">
    <source>
        <dbReference type="EMBL" id="NMH61206.1"/>
    </source>
</evidence>
<accession>A0ABX1R6T6</accession>
<reference evidence="1 2" key="1">
    <citation type="submission" date="2020-03" db="EMBL/GenBank/DDBJ databases">
        <title>Alteromonas ponticola sp. nov., isolated from seawater.</title>
        <authorList>
            <person name="Yoon J.-H."/>
            <person name="Kim Y.-O."/>
        </authorList>
    </citation>
    <scope>NUCLEOTIDE SEQUENCE [LARGE SCALE GENOMIC DNA]</scope>
    <source>
        <strain evidence="1 2">MYP5</strain>
    </source>
</reference>